<evidence type="ECO:0000313" key="7">
    <source>
        <dbReference type="EMBL" id="SUX24814.1"/>
    </source>
</evidence>
<comment type="subcellular location">
    <subcellularLocation>
        <location evidence="1">Target cell</location>
        <location evidence="1">Target cell cytoplasm</location>
    </subcellularLocation>
</comment>
<name>A0A381ECR0_9GAMM</name>
<dbReference type="RefSeq" id="WP_115612233.1">
    <property type="nucleotide sequence ID" value="NZ_JBHLZC010000001.1"/>
</dbReference>
<gene>
    <name evidence="7" type="ORF">NCTC13294_02076</name>
</gene>
<proteinExistence type="predicted"/>
<evidence type="ECO:0000256" key="2">
    <source>
        <dbReference type="ARBA" id="ARBA00022656"/>
    </source>
</evidence>
<evidence type="ECO:0000256" key="1">
    <source>
        <dbReference type="ARBA" id="ARBA00004219"/>
    </source>
</evidence>
<keyword evidence="3" id="KW-1266">Target cell cytoplasm</keyword>
<dbReference type="Pfam" id="PF04829">
    <property type="entry name" value="PT-VENN"/>
    <property type="match status" value="1"/>
</dbReference>
<keyword evidence="8" id="KW-1185">Reference proteome</keyword>
<feature type="region of interest" description="Disordered" evidence="5">
    <location>
        <begin position="561"/>
        <end position="580"/>
    </location>
</feature>
<evidence type="ECO:0000256" key="4">
    <source>
        <dbReference type="ARBA" id="ARBA00023026"/>
    </source>
</evidence>
<keyword evidence="4" id="KW-0843">Virulence</keyword>
<protein>
    <recommendedName>
        <fullName evidence="6">VENN motif-containing domain-containing protein</fullName>
    </recommendedName>
</protein>
<evidence type="ECO:0000313" key="8">
    <source>
        <dbReference type="Proteomes" id="UP000254572"/>
    </source>
</evidence>
<dbReference type="GO" id="GO:0090729">
    <property type="term" value="F:toxin activity"/>
    <property type="evidence" value="ECO:0007669"/>
    <property type="project" value="UniProtKB-KW"/>
</dbReference>
<dbReference type="EMBL" id="UFUW01000001">
    <property type="protein sequence ID" value="SUX24814.1"/>
    <property type="molecule type" value="Genomic_DNA"/>
</dbReference>
<keyword evidence="2" id="KW-0800">Toxin</keyword>
<dbReference type="Pfam" id="PF13332">
    <property type="entry name" value="Fil_haemagg_2"/>
    <property type="match status" value="2"/>
</dbReference>
<evidence type="ECO:0000256" key="3">
    <source>
        <dbReference type="ARBA" id="ARBA00022913"/>
    </source>
</evidence>
<reference evidence="7 8" key="1">
    <citation type="submission" date="2018-06" db="EMBL/GenBank/DDBJ databases">
        <authorList>
            <consortium name="Pathogen Informatics"/>
            <person name="Doyle S."/>
        </authorList>
    </citation>
    <scope>NUCLEOTIDE SEQUENCE [LARGE SCALE GENOMIC DNA]</scope>
    <source>
        <strain evidence="7 8">NCTC13294</strain>
    </source>
</reference>
<dbReference type="Proteomes" id="UP000254572">
    <property type="component" value="Unassembled WGS sequence"/>
</dbReference>
<feature type="domain" description="VENN motif-containing" evidence="6">
    <location>
        <begin position="1076"/>
        <end position="1125"/>
    </location>
</feature>
<dbReference type="InterPro" id="IPR006914">
    <property type="entry name" value="VENN_dom"/>
</dbReference>
<dbReference type="InterPro" id="IPR025157">
    <property type="entry name" value="Hemagglutinin_rpt"/>
</dbReference>
<accession>A0A381ECR0</accession>
<sequence>MTTTAKSAQRTFRLWARMALLPVLLVSLPAAFSHGGTLSARDLLLESDSAIDNTGGEIRARRILHLKSGGDIINDSTTGSAGGSSANSAWRKENIDRRGRIILDGEGGEEDNSKGGMHLYAGENIESRTGDIENRNSGSQSILSGKNVHFDVRTLENRFTQNSGGESRLGAPGREYLSTRVATDHGSRIQGKGDILIHAREGKVHGRGMQINSDNGTVAIYGRDGVDLHNGWEERDHISSQYHKGRRLTGRKENETYREEHGKSAIPGLISGKRVQIVAGYDPASGKKQNGDANVNLTGIYAVSDKGTLLKAGHNVTVSAAEETYRTDYRDYQRKSGLFYSLQNPLSVETGRREWDNRNKGHGKHYAPSLVGALDGNVTIEADNHYQNNGSIIHASRKENLGPVAGKAELAAMTDAERDAYWAKRKHAGNVLIRAKSAAETALVADHHSEQENRFQSRGLKIGLIGGAADNINATAGNLYTLSHTGNSRVKAMAAGLAAYNLQQSMMQFQQGGKGGAGGGGGNTKIAITYGVSKSKSETKSDWQSVQAAQTTADGTVYMQVRGGGENSTYTNTGSDTGGGERTIFDVEGKKTFQSVLTNQHLRNDNRSWEAHGGIAFDRNTIGVNAGGAIAGGYYEGTEGLHRLSRVGSLTGHTDLGEGKTTLHGGQVFGRSIRARTEDLTIISPQGTGRERGMQYSLGADITVGYGFVSGSVDANYSRLQGNYKTVNATSGARDAADGLTGSDTRSRDLASNIHASDAAYNATHAWRSGQSGFYAGADGFDIENKGEARLLGGIITSDKSAEQNGYNRFVTDTLHLENVENHSSSKGFAIAANASYSKEQDKNTGEWQPGSLNSSRGATLHYDNQRGTTYAAIGTTNITIRDAAQQQAKTGHSVEDTIAQAQRDIWTDSAPGAGGATRSHLTGQDKLHDMAEEARVRREVDQTRQQILQKKDKELEQLQAQREAGTISENEYQRRANDIHSSKRLIDGGLRAITAPGGAAGAAAAFTQPYAAQWLKENTTPGSFAHVGGHFALGALNALANGGSGTDAALSGAGAAGVEMAIPQLAQRWYGTSDPDKLTAQQKANLKAAAALFGTAVGGAGGNAVNAANAGSAAENAVGNNFLGVYSQARYDESRKNIAAGRNAPEDNIDYAQLSEKDQISDYYLKKWRNGETLKEHQLLYLDEAIKNYYSENVEKYGIPWAVQDVYSLLYGTTPTMRPKNYDYPFAGTKEQKHEWEKANPHRIIQRPLVDKIDQGAFQEDLHNYYQARGGILRDAINDRDTYLGIGATVVAGSGTNLGKFVTGVLIGHGSSEAYKGKKEFEQGNKLDAFIHFGTAALEFTGAGVRTPLGSKLGNFNPFKKAIAKAKAAEAQERLAAQYLLRDSGLKPPARVISNDVPLAKGTTATGTNAGTTFRLEPQPQAAFPKAVAPEALPLSSNVGVYNPNTYGIPATSAHARVYLRENYAALAGIPRRIDQIWGSSIDDLARSFQMDGATVTLKAPRGSSSGLAKIYKVEGHPFVKEIQKHPGGTTHGEGEYYKITYEDGVEIRIIDPDSGFNPLSIKEGKQFYYDNHGRPIDYDSVNKRWFRK</sequence>
<organism evidence="7 8">
    <name type="scientific">Cardiobacterium valvarum</name>
    <dbReference type="NCBI Taxonomy" id="194702"/>
    <lineage>
        <taxon>Bacteria</taxon>
        <taxon>Pseudomonadati</taxon>
        <taxon>Pseudomonadota</taxon>
        <taxon>Gammaproteobacteria</taxon>
        <taxon>Cardiobacteriales</taxon>
        <taxon>Cardiobacteriaceae</taxon>
        <taxon>Cardiobacterium</taxon>
    </lineage>
</organism>
<dbReference type="GO" id="GO:0003824">
    <property type="term" value="F:catalytic activity"/>
    <property type="evidence" value="ECO:0007669"/>
    <property type="project" value="UniProtKB-ARBA"/>
</dbReference>
<dbReference type="OrthoDB" id="7028521at2"/>
<evidence type="ECO:0000256" key="5">
    <source>
        <dbReference type="SAM" id="MobiDB-lite"/>
    </source>
</evidence>
<evidence type="ECO:0000259" key="6">
    <source>
        <dbReference type="Pfam" id="PF04829"/>
    </source>
</evidence>